<name>A0AAV4DSX5_9GAST</name>
<sequence length="78" mass="8726">MNLLIINLSVSQPSQGTGQARSSSCWEKLKEQKDVHILLVYSNASAIPYYSYWTVRGRSGPSQSSWALPSLPIKTSRR</sequence>
<feature type="region of interest" description="Disordered" evidence="1">
    <location>
        <begin position="58"/>
        <end position="78"/>
    </location>
</feature>
<reference evidence="2 3" key="1">
    <citation type="journal article" date="2021" name="Elife">
        <title>Chloroplast acquisition without the gene transfer in kleptoplastic sea slugs, Plakobranchus ocellatus.</title>
        <authorList>
            <person name="Maeda T."/>
            <person name="Takahashi S."/>
            <person name="Yoshida T."/>
            <person name="Shimamura S."/>
            <person name="Takaki Y."/>
            <person name="Nagai Y."/>
            <person name="Toyoda A."/>
            <person name="Suzuki Y."/>
            <person name="Arimoto A."/>
            <person name="Ishii H."/>
            <person name="Satoh N."/>
            <person name="Nishiyama T."/>
            <person name="Hasebe M."/>
            <person name="Maruyama T."/>
            <person name="Minagawa J."/>
            <person name="Obokata J."/>
            <person name="Shigenobu S."/>
        </authorList>
    </citation>
    <scope>NUCLEOTIDE SEQUENCE [LARGE SCALE GENOMIC DNA]</scope>
</reference>
<dbReference type="EMBL" id="BLXT01008250">
    <property type="protein sequence ID" value="GFO47114.1"/>
    <property type="molecule type" value="Genomic_DNA"/>
</dbReference>
<proteinExistence type="predicted"/>
<evidence type="ECO:0000256" key="1">
    <source>
        <dbReference type="SAM" id="MobiDB-lite"/>
    </source>
</evidence>
<dbReference type="AlphaFoldDB" id="A0AAV4DSX5"/>
<protein>
    <submittedName>
        <fullName evidence="2">Uncharacterized protein</fullName>
    </submittedName>
</protein>
<dbReference type="Proteomes" id="UP000735302">
    <property type="component" value="Unassembled WGS sequence"/>
</dbReference>
<keyword evidence="3" id="KW-1185">Reference proteome</keyword>
<evidence type="ECO:0000313" key="3">
    <source>
        <dbReference type="Proteomes" id="UP000735302"/>
    </source>
</evidence>
<gene>
    <name evidence="2" type="ORF">PoB_007361900</name>
</gene>
<accession>A0AAV4DSX5</accession>
<comment type="caution">
    <text evidence="2">The sequence shown here is derived from an EMBL/GenBank/DDBJ whole genome shotgun (WGS) entry which is preliminary data.</text>
</comment>
<evidence type="ECO:0000313" key="2">
    <source>
        <dbReference type="EMBL" id="GFO47114.1"/>
    </source>
</evidence>
<organism evidence="2 3">
    <name type="scientific">Plakobranchus ocellatus</name>
    <dbReference type="NCBI Taxonomy" id="259542"/>
    <lineage>
        <taxon>Eukaryota</taxon>
        <taxon>Metazoa</taxon>
        <taxon>Spiralia</taxon>
        <taxon>Lophotrochozoa</taxon>
        <taxon>Mollusca</taxon>
        <taxon>Gastropoda</taxon>
        <taxon>Heterobranchia</taxon>
        <taxon>Euthyneura</taxon>
        <taxon>Panpulmonata</taxon>
        <taxon>Sacoglossa</taxon>
        <taxon>Placobranchoidea</taxon>
        <taxon>Plakobranchidae</taxon>
        <taxon>Plakobranchus</taxon>
    </lineage>
</organism>